<dbReference type="RefSeq" id="XP_018097834.1">
    <property type="nucleotide sequence ID" value="XM_018242345.2"/>
</dbReference>
<evidence type="ECO:0000259" key="6">
    <source>
        <dbReference type="Pfam" id="PF15309"/>
    </source>
</evidence>
<evidence type="ECO:0000256" key="5">
    <source>
        <dbReference type="SAM" id="MobiDB-lite"/>
    </source>
</evidence>
<feature type="compositionally biased region" description="Basic and acidic residues" evidence="5">
    <location>
        <begin position="512"/>
        <end position="529"/>
    </location>
</feature>
<feature type="compositionally biased region" description="Polar residues" evidence="5">
    <location>
        <begin position="1311"/>
        <end position="1325"/>
    </location>
</feature>
<feature type="coiled-coil region" evidence="4">
    <location>
        <begin position="111"/>
        <end position="142"/>
    </location>
</feature>
<evidence type="ECO:0000256" key="2">
    <source>
        <dbReference type="ARBA" id="ARBA00022490"/>
    </source>
</evidence>
<feature type="region of interest" description="Disordered" evidence="5">
    <location>
        <begin position="1085"/>
        <end position="1107"/>
    </location>
</feature>
<dbReference type="InterPro" id="IPR029299">
    <property type="entry name" value="ALMS_motif"/>
</dbReference>
<proteinExistence type="predicted"/>
<feature type="compositionally biased region" description="Basic and acidic residues" evidence="5">
    <location>
        <begin position="224"/>
        <end position="234"/>
    </location>
</feature>
<name>A0A310TND0_XENLA</name>
<dbReference type="PANTHER" id="PTHR21553">
    <property type="entry name" value="ALMS1-RELATED"/>
    <property type="match status" value="1"/>
</dbReference>
<protein>
    <submittedName>
        <fullName evidence="8">Centrosomal protein of 295 kDa</fullName>
    </submittedName>
</protein>
<feature type="region of interest" description="Disordered" evidence="5">
    <location>
        <begin position="756"/>
        <end position="783"/>
    </location>
</feature>
<dbReference type="PANTHER" id="PTHR21553:SF26">
    <property type="entry name" value="ALMS MOTIF DOMAIN-CONTAINING PROTEIN"/>
    <property type="match status" value="1"/>
</dbReference>
<feature type="compositionally biased region" description="Basic and acidic residues" evidence="5">
    <location>
        <begin position="1728"/>
        <end position="1750"/>
    </location>
</feature>
<organism evidence="7 8">
    <name type="scientific">Xenopus laevis</name>
    <name type="common">African clawed frog</name>
    <dbReference type="NCBI Taxonomy" id="8355"/>
    <lineage>
        <taxon>Eukaryota</taxon>
        <taxon>Metazoa</taxon>
        <taxon>Chordata</taxon>
        <taxon>Craniata</taxon>
        <taxon>Vertebrata</taxon>
        <taxon>Euteleostomi</taxon>
        <taxon>Amphibia</taxon>
        <taxon>Batrachia</taxon>
        <taxon>Anura</taxon>
        <taxon>Pipoidea</taxon>
        <taxon>Pipidae</taxon>
        <taxon>Xenopodinae</taxon>
        <taxon>Xenopus</taxon>
        <taxon>Xenopus</taxon>
    </lineage>
</organism>
<evidence type="ECO:0000256" key="4">
    <source>
        <dbReference type="SAM" id="Coils"/>
    </source>
</evidence>
<feature type="compositionally biased region" description="Polar residues" evidence="5">
    <location>
        <begin position="1085"/>
        <end position="1102"/>
    </location>
</feature>
<dbReference type="GO" id="GO:0005829">
    <property type="term" value="C:cytosol"/>
    <property type="evidence" value="ECO:0000318"/>
    <property type="project" value="GO_Central"/>
</dbReference>
<evidence type="ECO:0000313" key="7">
    <source>
        <dbReference type="Proteomes" id="UP000186698"/>
    </source>
</evidence>
<dbReference type="Proteomes" id="UP000186698">
    <property type="component" value="Chromosome 2S"/>
</dbReference>
<dbReference type="PaxDb" id="8355-A0A310TND0"/>
<accession>A0A974BQQ5</accession>
<evidence type="ECO:0000313" key="8">
    <source>
        <dbReference type="RefSeq" id="XP_018097834.1"/>
    </source>
</evidence>
<feature type="coiled-coil region" evidence="4">
    <location>
        <begin position="569"/>
        <end position="600"/>
    </location>
</feature>
<sequence>MKRKTAITGVVRLSPNEEALLLKQERERRRKLRLQQVREQEKFIAQQIRHNVKERREQELQHLAEELHSEWQESQAEKLQALEKLYVSSLNAIGEGHRQAKENEPDLQAIERQATANRHKAEKRHREALRELKQHREKELREQTWLLKARRKALITEKERAAKIASLPPPPPDPLENLEVLRRLPTVKLSDVDGFSVSHYHLPEPYVDREMDTEQPDAQAAAEEEAKRLDGLQKEVERERRERMEKAQLRGSHALKMVHLTQDRDKLLKELEQMQQDDLAQRRQVVSQMPQQLFEPAYRRAEIREDWQRELETAFEDMYTGERRVRGDMVLHLKPQPLPGPSAESFDDDLDLSVDPEPVPETQLPIAAPEEASQVENLEDKSREPQSRIIFKRLLNKIRSQQDQWSAKSDETESDTVESGSLPYNIPTMDTKLDGAKRPVPEDIPDISDGTILAGNAIPHAVESEAPIILPSVRNKQLEDLELQKQEQLDLLKRLEEEKKRLEAEYVRVQHQMQESKQEGMETPQERTSEAAVNPPAVAEHITKEDPKPVEAPGSSLNVSAESPHIQIIRQYQQRLMEQNRQHKQSVDEARQRLQEYQQLLKKRYSHLSASRLGPAAEVLESSAIKPGLEQKPARCLEDLANASDSGGRVTALSGVSRAEQGNALISSAVPISGQNLFAPSLGNRTAEFGHWGSSPIPDSTEQDKLNLSIPTQPYEREESVAGKDSPLNVVPKRLTQLQNVTPQIAAPYLEQYYSSPEESTISPPYSVNDMEKQSSISSRGDYDTASDSFYALPPTLSLGLPRADTEFSSERLLPESPVTKMGSVPLGEFSNVREFRNGLISSTAKMQAQQSQLRDMQLQLEKQRESLLSKQKTQEESLLQKQKELEDQMRKHQESLEHFLTNKESGQGPLPPDLCQITKDERLQLMSTLLKALSDGKGEDLNLGNGSGLRAAGREQRGRPSKPPVTKTKLGPSLEQHELSAILEVETPRSGRPSSTGPTEQKNSSSGQQDNAEGGKVSAPPAGMQENSRLSEASNFSLGDPDLSKTSAGSQEQSSNESIRSRTKLSWRQTLSLEAASFHNLSLPDQSWSSSGLSPCPTGNETGFHIQHPAQEGTDLLGAPELGRNDLGYSAQAPEAFSDHLSTTTISTGSFLTSEKADSSTINSEPLSDLQKCNFSSIDGDHRTWSPSANGIPQPTRRNEFTSPGYSMSASDQRSHIQQIIDKYTRDLSASLERNLSFHTPAAALDLSASNENQLPLGFYVLDPKPDLNVSSTSRSLLSNTGSSQEPKNTSQSSFYPSSKEWSSEKSHSFQFPASSHSAMSSPGLTRAQHGDVESSPCAQEDQTLVSSGSFHPLHPECTLNEPVLSSPGLCGSSSENGSLRVPQPPALQSSRVPSCNWNTQFSPGAFQLSMETLRADSHTLVEDLGSFHELMATETTTNDSVLSEHPLTVSRTHVQHVHELPVLHEAHEQEKMESAVGDRHVLGSVPQHCHKVESLPQTLKTDMLTDTESSIEPHSLSVIGSSAFSIASSSPLEDTSNARGILEEPELSLMSFPDSSFAGSEHVTTLSSMSEHHIDPNSSEACFHPLEAETDHSMFNIPDWSLAGPSFTDQSQPFAVLDLTSPVSLQEAFSKKKKQFIESSSKRVEQIKQKGAEIKKAELKLPLNVPGRMQEETRVCDASTSVSDGNTLKKVMPVRVCTPEERKLSEIEMHQRTIRLYNRLDEVQTKKEEKMRKESYARNREKANEFKKKTLQKLRSSKR</sequence>
<feature type="region of interest" description="Disordered" evidence="5">
    <location>
        <begin position="211"/>
        <end position="234"/>
    </location>
</feature>
<dbReference type="Xenbase" id="XB-GENE-6489239">
    <property type="gene designation" value="cep295.S"/>
</dbReference>
<feature type="compositionally biased region" description="Polar residues" evidence="5">
    <location>
        <begin position="1026"/>
        <end position="1038"/>
    </location>
</feature>
<feature type="compositionally biased region" description="Polar residues" evidence="5">
    <location>
        <begin position="1202"/>
        <end position="1215"/>
    </location>
</feature>
<keyword evidence="7" id="KW-1185">Reference proteome</keyword>
<feature type="region of interest" description="Disordered" evidence="5">
    <location>
        <begin position="512"/>
        <end position="535"/>
    </location>
</feature>
<comment type="subcellular location">
    <subcellularLocation>
        <location evidence="1">Cytoplasm</location>
        <location evidence="1">Cytoskeleton</location>
        <location evidence="1">Microtubule organizing center</location>
        <location evidence="1">Centrosome</location>
    </subcellularLocation>
</comment>
<dbReference type="GO" id="GO:0005814">
    <property type="term" value="C:centriole"/>
    <property type="evidence" value="ECO:0000318"/>
    <property type="project" value="GO_Central"/>
</dbReference>
<feature type="compositionally biased region" description="Polar residues" evidence="5">
    <location>
        <begin position="1272"/>
        <end position="1298"/>
    </location>
</feature>
<dbReference type="GeneID" id="108705464"/>
<evidence type="ECO:0000256" key="3">
    <source>
        <dbReference type="ARBA" id="ARBA00023212"/>
    </source>
</evidence>
<dbReference type="GO" id="GO:0005813">
    <property type="term" value="C:centrosome"/>
    <property type="evidence" value="ECO:0000318"/>
    <property type="project" value="GO_Central"/>
</dbReference>
<feature type="compositionally biased region" description="Polar residues" evidence="5">
    <location>
        <begin position="1045"/>
        <end position="1064"/>
    </location>
</feature>
<feature type="compositionally biased region" description="Basic residues" evidence="5">
    <location>
        <begin position="1751"/>
        <end position="1761"/>
    </location>
</feature>
<dbReference type="Bgee" id="108705464">
    <property type="expression patterns" value="Expressed in egg cell and 19 other cell types or tissues"/>
</dbReference>
<reference evidence="7" key="1">
    <citation type="submission" date="2024-06" db="UniProtKB">
        <authorList>
            <consortium name="RefSeq"/>
        </authorList>
    </citation>
    <scope>NUCLEOTIDE SEQUENCE [LARGE SCALE GENOMIC DNA]</scope>
    <source>
        <strain evidence="7">J_2021</strain>
    </source>
</reference>
<evidence type="ECO:0000256" key="1">
    <source>
        <dbReference type="ARBA" id="ARBA00004300"/>
    </source>
</evidence>
<reference evidence="8" key="2">
    <citation type="submission" date="2025-08" db="UniProtKB">
        <authorList>
            <consortium name="RefSeq"/>
        </authorList>
    </citation>
    <scope>IDENTIFICATION</scope>
    <source>
        <strain evidence="8">J_2021</strain>
        <tissue evidence="8">Erythrocytes</tissue>
    </source>
</reference>
<dbReference type="CTD" id="108705464"/>
<dbReference type="KEGG" id="xla:108705464"/>
<feature type="region of interest" description="Disordered" evidence="5">
    <location>
        <begin position="1182"/>
        <end position="1215"/>
    </location>
</feature>
<feature type="region of interest" description="Disordered" evidence="5">
    <location>
        <begin position="335"/>
        <end position="365"/>
    </location>
</feature>
<dbReference type="Pfam" id="PF15309">
    <property type="entry name" value="ALMS_motif"/>
    <property type="match status" value="1"/>
</dbReference>
<dbReference type="OrthoDB" id="6359887at2759"/>
<dbReference type="AGR" id="Xenbase:XB-GENE-6489239"/>
<feature type="compositionally biased region" description="Polar residues" evidence="5">
    <location>
        <begin position="993"/>
        <end position="1012"/>
    </location>
</feature>
<feature type="region of interest" description="Disordered" evidence="5">
    <location>
        <begin position="1272"/>
        <end position="1342"/>
    </location>
</feature>
<evidence type="ECO:0000313" key="9">
    <source>
        <dbReference type="Xenbase" id="XB-GENE-6489239"/>
    </source>
</evidence>
<feature type="region of interest" description="Disordered" evidence="5">
    <location>
        <begin position="1368"/>
        <end position="1395"/>
    </location>
</feature>
<keyword evidence="3" id="KW-0206">Cytoskeleton</keyword>
<feature type="compositionally biased region" description="Polar residues" evidence="5">
    <location>
        <begin position="756"/>
        <end position="766"/>
    </location>
</feature>
<feature type="domain" description="ALMS motif" evidence="6">
    <location>
        <begin position="1624"/>
        <end position="1757"/>
    </location>
</feature>
<feature type="region of interest" description="Disordered" evidence="5">
    <location>
        <begin position="1728"/>
        <end position="1761"/>
    </location>
</feature>
<gene>
    <name evidence="8 9" type="primary">cep295.S</name>
</gene>
<feature type="compositionally biased region" description="Acidic residues" evidence="5">
    <location>
        <begin position="345"/>
        <end position="354"/>
    </location>
</feature>
<dbReference type="GO" id="GO:0046599">
    <property type="term" value="P:regulation of centriole replication"/>
    <property type="evidence" value="ECO:0000318"/>
    <property type="project" value="GO_Central"/>
</dbReference>
<feature type="region of interest" description="Disordered" evidence="5">
    <location>
        <begin position="402"/>
        <end position="439"/>
    </location>
</feature>
<feature type="region of interest" description="Disordered" evidence="5">
    <location>
        <begin position="937"/>
        <end position="1064"/>
    </location>
</feature>
<keyword evidence="2" id="KW-0963">Cytoplasm</keyword>
<keyword evidence="4" id="KW-0175">Coiled coil</keyword>
<feature type="coiled-coil region" evidence="4">
    <location>
        <begin position="847"/>
        <end position="903"/>
    </location>
</feature>
<accession>A0A310TND0</accession>